<dbReference type="Gene3D" id="1.10.1410.10">
    <property type="match status" value="1"/>
</dbReference>
<feature type="compositionally biased region" description="Basic and acidic residues" evidence="1">
    <location>
        <begin position="45"/>
        <end position="70"/>
    </location>
</feature>
<sequence>MYRKTGSDNYTSAENKYGYKSASLRMSERKQDHGFSSDHSSANKQLDRGRDSFGDRDRDRYSDRYSDDRGRERDVYIRSRTFQNSNWRQPNAWEVNKPPTQFESNQQLRKEPVNSFMPHFCVKKDLNYTPTLQAVDNLTPKFGSMEISRDTVTAASVSHQSGRSHCGASSSRPSQNNGLNSWRKECANYSKDQGHSSMSGSKRKVDPGVESTGPGRKSLMAMLGSKRSLYEAMNELDGKTMKVQVEDFRRQEQACEHLKQEMSALYPDCCVTPYATRLLGMAHPNTAIYMFFDPDGCSYFQATHENKDVQTKTRKIVYETLKNCGHCENVQDWDVQELVTFMHSETRMNSVVSFANGFKDQNTLLFKSYLKIDKRLRLLMLLVTDMVYRYQDFSKQFTSHVLNIMVIMFLQRTSEPVLPTLEELRSSLPYENIFIGGFNCGFPKDFTFPSSNHSSVENLLKEFCAFYYHFDFEEEIISLLGPKLKRAMFSPPYEISIPTVEPLNSYLLSLKRGDKIPKINCLNPVIVQEPFELSSNAAEKVECAVLAVFRMMCQDACDILSTWC</sequence>
<feature type="region of interest" description="Disordered" evidence="1">
    <location>
        <begin position="1"/>
        <end position="70"/>
    </location>
</feature>
<dbReference type="OrthoDB" id="407432at2759"/>
<gene>
    <name evidence="3 4" type="primary">LOC117643655</name>
</gene>
<accession>A0A6P8YFP7</accession>
<dbReference type="SUPFAM" id="SSF81631">
    <property type="entry name" value="PAP/OAS1 substrate-binding domain"/>
    <property type="match status" value="1"/>
</dbReference>
<organism evidence="3">
    <name type="scientific">Thrips palmi</name>
    <name type="common">Melon thrips</name>
    <dbReference type="NCBI Taxonomy" id="161013"/>
    <lineage>
        <taxon>Eukaryota</taxon>
        <taxon>Metazoa</taxon>
        <taxon>Ecdysozoa</taxon>
        <taxon>Arthropoda</taxon>
        <taxon>Hexapoda</taxon>
        <taxon>Insecta</taxon>
        <taxon>Pterygota</taxon>
        <taxon>Neoptera</taxon>
        <taxon>Paraneoptera</taxon>
        <taxon>Thysanoptera</taxon>
        <taxon>Terebrantia</taxon>
        <taxon>Thripoidea</taxon>
        <taxon>Thripidae</taxon>
        <taxon>Thrips</taxon>
    </lineage>
</organism>
<name>A0A6P8YFP7_THRPL</name>
<dbReference type="RefSeq" id="XP_034238553.1">
    <property type="nucleotide sequence ID" value="XM_034382662.1"/>
</dbReference>
<evidence type="ECO:0000313" key="4">
    <source>
        <dbReference type="RefSeq" id="XP_034238554.1"/>
    </source>
</evidence>
<feature type="compositionally biased region" description="Polar residues" evidence="1">
    <location>
        <begin position="161"/>
        <end position="180"/>
    </location>
</feature>
<evidence type="ECO:0000313" key="3">
    <source>
        <dbReference type="RefSeq" id="XP_034238553.1"/>
    </source>
</evidence>
<feature type="region of interest" description="Disordered" evidence="1">
    <location>
        <begin position="161"/>
        <end position="217"/>
    </location>
</feature>
<dbReference type="GO" id="GO:1990817">
    <property type="term" value="F:poly(A) RNA polymerase activity"/>
    <property type="evidence" value="ECO:0007669"/>
    <property type="project" value="TreeGrafter"/>
</dbReference>
<keyword evidence="2" id="KW-1185">Reference proteome</keyword>
<dbReference type="Proteomes" id="UP000515158">
    <property type="component" value="Unplaced"/>
</dbReference>
<dbReference type="GO" id="GO:0031123">
    <property type="term" value="P:RNA 3'-end processing"/>
    <property type="evidence" value="ECO:0007669"/>
    <property type="project" value="TreeGrafter"/>
</dbReference>
<reference evidence="3 4" key="1">
    <citation type="submission" date="2025-04" db="UniProtKB">
        <authorList>
            <consortium name="RefSeq"/>
        </authorList>
    </citation>
    <scope>IDENTIFICATION</scope>
    <source>
        <tissue evidence="3 4">Total insect</tissue>
    </source>
</reference>
<feature type="compositionally biased region" description="Basic and acidic residues" evidence="1">
    <location>
        <begin position="26"/>
        <end position="36"/>
    </location>
</feature>
<dbReference type="PANTHER" id="PTHR12271">
    <property type="entry name" value="POLY A POLYMERASE CID PAP -RELATED"/>
    <property type="match status" value="1"/>
</dbReference>
<dbReference type="RefSeq" id="XP_034238554.1">
    <property type="nucleotide sequence ID" value="XM_034382663.1"/>
</dbReference>
<protein>
    <submittedName>
        <fullName evidence="3 4">Poly(A) RNA polymerase, mitochondrial-like</fullName>
    </submittedName>
</protein>
<dbReference type="PANTHER" id="PTHR12271:SF127">
    <property type="entry name" value="SPECKLE TARGETED PIP5K1A-REGULATED POLY(A) POLYMERASE"/>
    <property type="match status" value="1"/>
</dbReference>
<dbReference type="AlphaFoldDB" id="A0A6P8YFP7"/>
<dbReference type="KEGG" id="tpal:117643655"/>
<evidence type="ECO:0000256" key="1">
    <source>
        <dbReference type="SAM" id="MobiDB-lite"/>
    </source>
</evidence>
<proteinExistence type="predicted"/>
<dbReference type="GeneID" id="117643655"/>
<evidence type="ECO:0000313" key="2">
    <source>
        <dbReference type="Proteomes" id="UP000515158"/>
    </source>
</evidence>